<dbReference type="AlphaFoldDB" id="A0A0F6QX55"/>
<reference evidence="1 2" key="1">
    <citation type="journal article" date="2015" name="Genome Announc.">
        <title>Complete Genome Sequence of Corynebacterium camporealensis DSM 44610, Isolated from the Milk of a Manchega Sheep with Subclinical Mastitis.</title>
        <authorList>
            <person name="Ruckert C."/>
            <person name="Albersmeier A."/>
            <person name="Winkler A."/>
            <person name="Tauch A."/>
        </authorList>
    </citation>
    <scope>NUCLEOTIDE SEQUENCE [LARGE SCALE GENOMIC DNA]</scope>
    <source>
        <strain evidence="1 2">DSM 44610</strain>
    </source>
</reference>
<protein>
    <submittedName>
        <fullName evidence="1">Uncharacterized protein</fullName>
    </submittedName>
</protein>
<dbReference type="Pfam" id="PF19124">
    <property type="entry name" value="DUF5808"/>
    <property type="match status" value="1"/>
</dbReference>
<name>A0A0F6QX55_9CORY</name>
<dbReference type="InterPro" id="IPR043831">
    <property type="entry name" value="DUF5808"/>
</dbReference>
<dbReference type="KEGG" id="ccj:UL81_09315"/>
<dbReference type="HOGENOM" id="CLU_100479_0_0_11"/>
<dbReference type="EMBL" id="CP011311">
    <property type="protein sequence ID" value="AKE39807.1"/>
    <property type="molecule type" value="Genomic_DNA"/>
</dbReference>
<evidence type="ECO:0000313" key="2">
    <source>
        <dbReference type="Proteomes" id="UP000033566"/>
    </source>
</evidence>
<dbReference type="Proteomes" id="UP000033566">
    <property type="component" value="Chromosome"/>
</dbReference>
<organism evidence="1 2">
    <name type="scientific">Corynebacterium camporealensis</name>
    <dbReference type="NCBI Taxonomy" id="161896"/>
    <lineage>
        <taxon>Bacteria</taxon>
        <taxon>Bacillati</taxon>
        <taxon>Actinomycetota</taxon>
        <taxon>Actinomycetes</taxon>
        <taxon>Mycobacteriales</taxon>
        <taxon>Corynebacteriaceae</taxon>
        <taxon>Corynebacterium</taxon>
    </lineage>
</organism>
<sequence>MALPIGLPWKRELSLRSFEPENPKLFVPRRFGIGWDLNFGAIAAKLGIIRPDDSLPDLAPYVPKALSRTLTTAPWLLAAANGVLAAKLATKKGAAINWSLTGKPKDYASGKTVAAIAGRVSAASLLLPALGAALDNKESDPSVDLATASQDLGLQTLVTMLLVGTLRERNEPGKRQMLVATAPLALFAVTGTAFVGTVKVALNQVSASLRN</sequence>
<accession>A0A0F6QX55</accession>
<gene>
    <name evidence="1" type="ORF">UL81_09315</name>
</gene>
<keyword evidence="2" id="KW-1185">Reference proteome</keyword>
<dbReference type="STRING" id="161896.UL81_09315"/>
<dbReference type="OrthoDB" id="4411614at2"/>
<dbReference type="RefSeq" id="WP_046453514.1">
    <property type="nucleotide sequence ID" value="NZ_CP011311.1"/>
</dbReference>
<evidence type="ECO:0000313" key="1">
    <source>
        <dbReference type="EMBL" id="AKE39807.1"/>
    </source>
</evidence>
<dbReference type="PATRIC" id="fig|161896.4.peg.1823"/>
<proteinExistence type="predicted"/>